<evidence type="ECO:0000313" key="1">
    <source>
        <dbReference type="EMBL" id="RHZ29241.1"/>
    </source>
</evidence>
<feature type="non-terminal residue" evidence="1">
    <location>
        <position position="1"/>
    </location>
</feature>
<accession>A0A418FGR6</accession>
<evidence type="ECO:0000313" key="2">
    <source>
        <dbReference type="Proteomes" id="UP000286510"/>
    </source>
</evidence>
<dbReference type="VEuPathDB" id="FungiDB:H257_02673"/>
<name>A0A418FGR6_APHAT</name>
<comment type="caution">
    <text evidence="1">The sequence shown here is derived from an EMBL/GenBank/DDBJ whole genome shotgun (WGS) entry which is preliminary data.</text>
</comment>
<dbReference type="Proteomes" id="UP000286510">
    <property type="component" value="Unassembled WGS sequence"/>
</dbReference>
<dbReference type="SUPFAM" id="SSF103196">
    <property type="entry name" value="Roadblock/LC7 domain"/>
    <property type="match status" value="1"/>
</dbReference>
<organism evidence="1 2">
    <name type="scientific">Aphanomyces astaci</name>
    <name type="common">Crayfish plague agent</name>
    <dbReference type="NCBI Taxonomy" id="112090"/>
    <lineage>
        <taxon>Eukaryota</taxon>
        <taxon>Sar</taxon>
        <taxon>Stramenopiles</taxon>
        <taxon>Oomycota</taxon>
        <taxon>Saprolegniomycetes</taxon>
        <taxon>Saprolegniales</taxon>
        <taxon>Verrucalvaceae</taxon>
        <taxon>Aphanomyces</taxon>
    </lineage>
</organism>
<proteinExistence type="predicted"/>
<reference evidence="1 2" key="1">
    <citation type="submission" date="2018-08" db="EMBL/GenBank/DDBJ databases">
        <title>Aphanomyces genome sequencing and annotation.</title>
        <authorList>
            <person name="Minardi D."/>
            <person name="Oidtmann B."/>
            <person name="Van Der Giezen M."/>
            <person name="Studholme D.J."/>
        </authorList>
    </citation>
    <scope>NUCLEOTIDE SEQUENCE [LARGE SCALE GENOMIC DNA]</scope>
    <source>
        <strain evidence="1 2">FDL457</strain>
    </source>
</reference>
<gene>
    <name evidence="1" type="ORF">DYB26_011619</name>
</gene>
<dbReference type="AlphaFoldDB" id="A0A418FGR6"/>
<dbReference type="EMBL" id="QUTF01011279">
    <property type="protein sequence ID" value="RHZ29241.1"/>
    <property type="molecule type" value="Genomic_DNA"/>
</dbReference>
<dbReference type="Gene3D" id="3.30.450.30">
    <property type="entry name" value="Dynein light chain 2a, cytoplasmic"/>
    <property type="match status" value="1"/>
</dbReference>
<protein>
    <submittedName>
        <fullName evidence="1">Uncharacterized protein</fullName>
    </submittedName>
</protein>
<sequence>ASECDIECLRLRTKLHEMIIAQYTRFTLVVLQVSEAQVIKADVKVEEVVKEEVTAPA</sequence>